<feature type="compositionally biased region" description="Basic and acidic residues" evidence="1">
    <location>
        <begin position="107"/>
        <end position="127"/>
    </location>
</feature>
<keyword evidence="3" id="KW-1185">Reference proteome</keyword>
<comment type="caution">
    <text evidence="2">The sequence shown here is derived from an EMBL/GenBank/DDBJ whole genome shotgun (WGS) entry which is preliminary data.</text>
</comment>
<dbReference type="Proteomes" id="UP001642484">
    <property type="component" value="Unassembled WGS sequence"/>
</dbReference>
<protein>
    <submittedName>
        <fullName evidence="2">Uncharacterized protein</fullName>
    </submittedName>
</protein>
<evidence type="ECO:0000313" key="2">
    <source>
        <dbReference type="EMBL" id="CAK9117057.1"/>
    </source>
</evidence>
<reference evidence="2 3" key="1">
    <citation type="submission" date="2024-02" db="EMBL/GenBank/DDBJ databases">
        <authorList>
            <person name="Chen Y."/>
            <person name="Shah S."/>
            <person name="Dougan E. K."/>
            <person name="Thang M."/>
            <person name="Chan C."/>
        </authorList>
    </citation>
    <scope>NUCLEOTIDE SEQUENCE [LARGE SCALE GENOMIC DNA]</scope>
</reference>
<dbReference type="EMBL" id="CAXAMN010028583">
    <property type="protein sequence ID" value="CAK9117057.1"/>
    <property type="molecule type" value="Genomic_DNA"/>
</dbReference>
<feature type="region of interest" description="Disordered" evidence="1">
    <location>
        <begin position="106"/>
        <end position="134"/>
    </location>
</feature>
<organism evidence="2 3">
    <name type="scientific">Durusdinium trenchii</name>
    <dbReference type="NCBI Taxonomy" id="1381693"/>
    <lineage>
        <taxon>Eukaryota</taxon>
        <taxon>Sar</taxon>
        <taxon>Alveolata</taxon>
        <taxon>Dinophyceae</taxon>
        <taxon>Suessiales</taxon>
        <taxon>Symbiodiniaceae</taxon>
        <taxon>Durusdinium</taxon>
    </lineage>
</organism>
<evidence type="ECO:0000256" key="1">
    <source>
        <dbReference type="SAM" id="MobiDB-lite"/>
    </source>
</evidence>
<proteinExistence type="predicted"/>
<evidence type="ECO:0000313" key="3">
    <source>
        <dbReference type="Proteomes" id="UP001642484"/>
    </source>
</evidence>
<feature type="region of interest" description="Disordered" evidence="1">
    <location>
        <begin position="67"/>
        <end position="94"/>
    </location>
</feature>
<gene>
    <name evidence="2" type="ORF">CCMP2556_LOCUS54491</name>
</gene>
<feature type="compositionally biased region" description="Basic and acidic residues" evidence="1">
    <location>
        <begin position="76"/>
        <end position="86"/>
    </location>
</feature>
<name>A0ABP0SX90_9DINO</name>
<sequence>METAEESKTVTLLTPELAKCLDASALEAKAGCKETSDLQKEWWTEAGLHGGHLEIWQLLESMYQSSIDAGGSAPTAEERSPAREHALPLPSTPCFAGSLQVPGAAERCAEVPAEERGREELADKEDGQTTLAQI</sequence>
<accession>A0ABP0SX90</accession>